<dbReference type="Gene3D" id="3.40.250.10">
    <property type="entry name" value="Rhodanese-like domain"/>
    <property type="match status" value="1"/>
</dbReference>
<sequence length="130" mass="15118">MWTILFIGLVLISVWLGWLYLQTHYFAKQHATLLDSHDFEEQGRGHQIIDLRDAGAFKVKHVFGARNIPYAMLQENHAALRRDKPVFLYDSNMQLASRMAKKLHKDGYENIYILKGGFTMYDGRTKSNQS</sequence>
<protein>
    <submittedName>
        <fullName evidence="2">Rhodanese family protein</fullName>
    </submittedName>
</protein>
<feature type="domain" description="Rhodanese" evidence="1">
    <location>
        <begin position="42"/>
        <end position="128"/>
    </location>
</feature>
<dbReference type="eggNOG" id="COG0607">
    <property type="taxonomic scope" value="Bacteria"/>
</dbReference>
<proteinExistence type="predicted"/>
<gene>
    <name evidence="2" type="ORF">IV68_GL000815</name>
</gene>
<dbReference type="AlphaFoldDB" id="A0A0R2G6W7"/>
<dbReference type="PROSITE" id="PS50206">
    <property type="entry name" value="RHODANESE_3"/>
    <property type="match status" value="1"/>
</dbReference>
<dbReference type="OrthoDB" id="9808735at2"/>
<dbReference type="RefSeq" id="WP_022791391.1">
    <property type="nucleotide sequence ID" value="NZ_ATUU01000002.1"/>
</dbReference>
<name>A0A0R2G6W7_9LACO</name>
<dbReference type="Pfam" id="PF00581">
    <property type="entry name" value="Rhodanese"/>
    <property type="match status" value="1"/>
</dbReference>
<dbReference type="Proteomes" id="UP000051296">
    <property type="component" value="Unassembled WGS sequence"/>
</dbReference>
<dbReference type="SUPFAM" id="SSF52821">
    <property type="entry name" value="Rhodanese/Cell cycle control phosphatase"/>
    <property type="match status" value="1"/>
</dbReference>
<dbReference type="STRING" id="1123500.GCA_000420365_00609"/>
<dbReference type="PANTHER" id="PTHR43031:SF18">
    <property type="entry name" value="RHODANESE-RELATED SULFURTRANSFERASES"/>
    <property type="match status" value="1"/>
</dbReference>
<dbReference type="InterPro" id="IPR050229">
    <property type="entry name" value="GlpE_sulfurtransferase"/>
</dbReference>
<organism evidence="2 3">
    <name type="scientific">Weissella halotolerans DSM 20190</name>
    <dbReference type="NCBI Taxonomy" id="1123500"/>
    <lineage>
        <taxon>Bacteria</taxon>
        <taxon>Bacillati</taxon>
        <taxon>Bacillota</taxon>
        <taxon>Bacilli</taxon>
        <taxon>Lactobacillales</taxon>
        <taxon>Lactobacillaceae</taxon>
        <taxon>Weissella</taxon>
    </lineage>
</organism>
<dbReference type="InterPro" id="IPR036873">
    <property type="entry name" value="Rhodanese-like_dom_sf"/>
</dbReference>
<reference evidence="2 3" key="1">
    <citation type="journal article" date="2015" name="Genome Announc.">
        <title>Expanding the biotechnology potential of lactobacilli through comparative genomics of 213 strains and associated genera.</title>
        <authorList>
            <person name="Sun Z."/>
            <person name="Harris H.M."/>
            <person name="McCann A."/>
            <person name="Guo C."/>
            <person name="Argimon S."/>
            <person name="Zhang W."/>
            <person name="Yang X."/>
            <person name="Jeffery I.B."/>
            <person name="Cooney J.C."/>
            <person name="Kagawa T.F."/>
            <person name="Liu W."/>
            <person name="Song Y."/>
            <person name="Salvetti E."/>
            <person name="Wrobel A."/>
            <person name="Rasinkangas P."/>
            <person name="Parkhill J."/>
            <person name="Rea M.C."/>
            <person name="O'Sullivan O."/>
            <person name="Ritari J."/>
            <person name="Douillard F.P."/>
            <person name="Paul Ross R."/>
            <person name="Yang R."/>
            <person name="Briner A.E."/>
            <person name="Felis G.E."/>
            <person name="de Vos W.M."/>
            <person name="Barrangou R."/>
            <person name="Klaenhammer T.R."/>
            <person name="Caufield P.W."/>
            <person name="Cui Y."/>
            <person name="Zhang H."/>
            <person name="O'Toole P.W."/>
        </authorList>
    </citation>
    <scope>NUCLEOTIDE SEQUENCE [LARGE SCALE GENOMIC DNA]</scope>
    <source>
        <strain evidence="2 3">DSM 20190</strain>
    </source>
</reference>
<comment type="caution">
    <text evidence="2">The sequence shown here is derived from an EMBL/GenBank/DDBJ whole genome shotgun (WGS) entry which is preliminary data.</text>
</comment>
<dbReference type="SMART" id="SM00450">
    <property type="entry name" value="RHOD"/>
    <property type="match status" value="1"/>
</dbReference>
<dbReference type="FunCoup" id="A0A0R2G6W7">
    <property type="interactions" value="29"/>
</dbReference>
<keyword evidence="3" id="KW-1185">Reference proteome</keyword>
<dbReference type="CDD" id="cd00158">
    <property type="entry name" value="RHOD"/>
    <property type="match status" value="1"/>
</dbReference>
<dbReference type="PATRIC" id="fig|1123500.6.peg.821"/>
<evidence type="ECO:0000313" key="2">
    <source>
        <dbReference type="EMBL" id="KRN32461.1"/>
    </source>
</evidence>
<dbReference type="InParanoid" id="A0A0R2G6W7"/>
<dbReference type="PANTHER" id="PTHR43031">
    <property type="entry name" value="FAD-DEPENDENT OXIDOREDUCTASE"/>
    <property type="match status" value="1"/>
</dbReference>
<dbReference type="InterPro" id="IPR001763">
    <property type="entry name" value="Rhodanese-like_dom"/>
</dbReference>
<evidence type="ECO:0000259" key="1">
    <source>
        <dbReference type="PROSITE" id="PS50206"/>
    </source>
</evidence>
<evidence type="ECO:0000313" key="3">
    <source>
        <dbReference type="Proteomes" id="UP000051296"/>
    </source>
</evidence>
<dbReference type="EMBL" id="JQAX01000002">
    <property type="protein sequence ID" value="KRN32461.1"/>
    <property type="molecule type" value="Genomic_DNA"/>
</dbReference>
<accession>A0A0R2G6W7</accession>